<evidence type="ECO:0000313" key="2">
    <source>
        <dbReference type="Proteomes" id="UP000772434"/>
    </source>
</evidence>
<accession>A0A9P5U9B1</accession>
<proteinExistence type="predicted"/>
<protein>
    <submittedName>
        <fullName evidence="1">Uncharacterized protein</fullName>
    </submittedName>
</protein>
<sequence>MVFMPNVRRGLSSSPDKISMIPFLYVRLGGYRVTLELVPDRISCCFTERNRLSNDCTSVGWNVF</sequence>
<comment type="caution">
    <text evidence="1">The sequence shown here is derived from an EMBL/GenBank/DDBJ whole genome shotgun (WGS) entry which is preliminary data.</text>
</comment>
<evidence type="ECO:0000313" key="1">
    <source>
        <dbReference type="EMBL" id="KAF9071835.1"/>
    </source>
</evidence>
<dbReference type="EMBL" id="JADNRY010000029">
    <property type="protein sequence ID" value="KAF9071835.1"/>
    <property type="molecule type" value="Genomic_DNA"/>
</dbReference>
<dbReference type="AlphaFoldDB" id="A0A9P5U9B1"/>
<keyword evidence="2" id="KW-1185">Reference proteome</keyword>
<reference evidence="1" key="1">
    <citation type="submission" date="2020-11" db="EMBL/GenBank/DDBJ databases">
        <authorList>
            <consortium name="DOE Joint Genome Institute"/>
            <person name="Ahrendt S."/>
            <person name="Riley R."/>
            <person name="Andreopoulos W."/>
            <person name="Labutti K."/>
            <person name="Pangilinan J."/>
            <person name="Ruiz-Duenas F.J."/>
            <person name="Barrasa J.M."/>
            <person name="Sanchez-Garcia M."/>
            <person name="Camarero S."/>
            <person name="Miyauchi S."/>
            <person name="Serrano A."/>
            <person name="Linde D."/>
            <person name="Babiker R."/>
            <person name="Drula E."/>
            <person name="Ayuso-Fernandez I."/>
            <person name="Pacheco R."/>
            <person name="Padilla G."/>
            <person name="Ferreira P."/>
            <person name="Barriuso J."/>
            <person name="Kellner H."/>
            <person name="Castanera R."/>
            <person name="Alfaro M."/>
            <person name="Ramirez L."/>
            <person name="Pisabarro A.G."/>
            <person name="Kuo A."/>
            <person name="Tritt A."/>
            <person name="Lipzen A."/>
            <person name="He G."/>
            <person name="Yan M."/>
            <person name="Ng V."/>
            <person name="Cullen D."/>
            <person name="Martin F."/>
            <person name="Rosso M.-N."/>
            <person name="Henrissat B."/>
            <person name="Hibbett D."/>
            <person name="Martinez A.T."/>
            <person name="Grigoriev I.V."/>
        </authorList>
    </citation>
    <scope>NUCLEOTIDE SEQUENCE</scope>
    <source>
        <strain evidence="1">AH 40177</strain>
    </source>
</reference>
<gene>
    <name evidence="1" type="ORF">BDP27DRAFT_1321466</name>
</gene>
<name>A0A9P5U9B1_9AGAR</name>
<dbReference type="Proteomes" id="UP000772434">
    <property type="component" value="Unassembled WGS sequence"/>
</dbReference>
<organism evidence="1 2">
    <name type="scientific">Rhodocollybia butyracea</name>
    <dbReference type="NCBI Taxonomy" id="206335"/>
    <lineage>
        <taxon>Eukaryota</taxon>
        <taxon>Fungi</taxon>
        <taxon>Dikarya</taxon>
        <taxon>Basidiomycota</taxon>
        <taxon>Agaricomycotina</taxon>
        <taxon>Agaricomycetes</taxon>
        <taxon>Agaricomycetidae</taxon>
        <taxon>Agaricales</taxon>
        <taxon>Marasmiineae</taxon>
        <taxon>Omphalotaceae</taxon>
        <taxon>Rhodocollybia</taxon>
    </lineage>
</organism>